<name>A0A6N6N296_9BACT</name>
<accession>A0A6N6N296</accession>
<protein>
    <submittedName>
        <fullName evidence="3">Transporter substrate-binding domain-containing protein</fullName>
    </submittedName>
</protein>
<keyword evidence="4" id="KW-1185">Reference proteome</keyword>
<gene>
    <name evidence="3" type="ORF">F8A88_06590</name>
</gene>
<keyword evidence="1" id="KW-0732">Signal</keyword>
<evidence type="ECO:0000313" key="4">
    <source>
        <dbReference type="Proteomes" id="UP000438699"/>
    </source>
</evidence>
<evidence type="ECO:0000256" key="1">
    <source>
        <dbReference type="SAM" id="SignalP"/>
    </source>
</evidence>
<feature type="domain" description="Solute-binding protein family 3/N-terminal" evidence="2">
    <location>
        <begin position="35"/>
        <end position="254"/>
    </location>
</feature>
<dbReference type="Pfam" id="PF00497">
    <property type="entry name" value="SBP_bac_3"/>
    <property type="match status" value="1"/>
</dbReference>
<evidence type="ECO:0000313" key="3">
    <source>
        <dbReference type="EMBL" id="KAB1442129.1"/>
    </source>
</evidence>
<dbReference type="Proteomes" id="UP000438699">
    <property type="component" value="Unassembled WGS sequence"/>
</dbReference>
<dbReference type="EMBL" id="WAIE01000002">
    <property type="protein sequence ID" value="KAB1442129.1"/>
    <property type="molecule type" value="Genomic_DNA"/>
</dbReference>
<dbReference type="InterPro" id="IPR001638">
    <property type="entry name" value="Solute-binding_3/MltF_N"/>
</dbReference>
<dbReference type="AlphaFoldDB" id="A0A6N6N296"/>
<feature type="signal peptide" evidence="1">
    <location>
        <begin position="1"/>
        <end position="25"/>
    </location>
</feature>
<comment type="caution">
    <text evidence="3">The sequence shown here is derived from an EMBL/GenBank/DDBJ whole genome shotgun (WGS) entry which is preliminary data.</text>
</comment>
<dbReference type="OrthoDB" id="5339217at2"/>
<dbReference type="SMART" id="SM00062">
    <property type="entry name" value="PBPb"/>
    <property type="match status" value="1"/>
</dbReference>
<reference evidence="3 4" key="1">
    <citation type="journal article" date="2017" name="Int. J. Syst. Evol. Microbiol.">
        <title>Desulfovibrio senegalensis sp. nov., a mesophilic sulfate reducer isolated from marine sediment.</title>
        <authorList>
            <person name="Thioye A."/>
            <person name="Gam Z.B.A."/>
            <person name="Mbengue M."/>
            <person name="Cayol J.L."/>
            <person name="Joseph-Bartoli M."/>
            <person name="Toure-Kane C."/>
            <person name="Labat M."/>
        </authorList>
    </citation>
    <scope>NUCLEOTIDE SEQUENCE [LARGE SCALE GENOMIC DNA]</scope>
    <source>
        <strain evidence="3 4">DSM 101509</strain>
    </source>
</reference>
<dbReference type="PANTHER" id="PTHR38834">
    <property type="entry name" value="PERIPLASMIC SUBSTRATE BINDING PROTEIN FAMILY 3"/>
    <property type="match status" value="1"/>
</dbReference>
<dbReference type="RefSeq" id="WP_151150351.1">
    <property type="nucleotide sequence ID" value="NZ_WAIE01000002.1"/>
</dbReference>
<dbReference type="Gene3D" id="3.40.190.10">
    <property type="entry name" value="Periplasmic binding protein-like II"/>
    <property type="match status" value="2"/>
</dbReference>
<dbReference type="PANTHER" id="PTHR38834:SF3">
    <property type="entry name" value="SOLUTE-BINDING PROTEIN FAMILY 3_N-TERMINAL DOMAIN-CONTAINING PROTEIN"/>
    <property type="match status" value="1"/>
</dbReference>
<evidence type="ECO:0000259" key="2">
    <source>
        <dbReference type="SMART" id="SM00062"/>
    </source>
</evidence>
<dbReference type="SUPFAM" id="SSF53850">
    <property type="entry name" value="Periplasmic binding protein-like II"/>
    <property type="match status" value="1"/>
</dbReference>
<sequence length="263" mass="30212">MFVAFYRLLFVMMVLFALFEGGAMAARAEQNGLTYISENCYPFCYRDDGQPAGFTVDLLHRIWTELGQSDSSVRLLPWARGLEMVRNEPGTVLFAAARTPERERYFKWAGPILSVRLVLMSLKERGLKIRNERDLEAVSIGTVRSDAVDALLKRRYPKVRRFPVNSTELNMRKLLSGRVDAVGHDEFALRMYMEQHGLSPDRFEFVYVLQKTPVYFAFNRSVSDAYVKRFNAVLQRLRESGVYSNIWSRHGMSPPPIYTGNGS</sequence>
<proteinExistence type="predicted"/>
<organism evidence="3 4">
    <name type="scientific">Pseudodesulfovibrio senegalensis</name>
    <dbReference type="NCBI Taxonomy" id="1721087"/>
    <lineage>
        <taxon>Bacteria</taxon>
        <taxon>Pseudomonadati</taxon>
        <taxon>Thermodesulfobacteriota</taxon>
        <taxon>Desulfovibrionia</taxon>
        <taxon>Desulfovibrionales</taxon>
        <taxon>Desulfovibrionaceae</taxon>
    </lineage>
</organism>
<feature type="chain" id="PRO_5026674079" evidence="1">
    <location>
        <begin position="26"/>
        <end position="263"/>
    </location>
</feature>